<dbReference type="CDD" id="cd04905">
    <property type="entry name" value="ACT_CM-PDT"/>
    <property type="match status" value="1"/>
</dbReference>
<evidence type="ECO:0000313" key="11">
    <source>
        <dbReference type="Proteomes" id="UP001210925"/>
    </source>
</evidence>
<dbReference type="Pfam" id="PF01842">
    <property type="entry name" value="ACT"/>
    <property type="match status" value="1"/>
</dbReference>
<dbReference type="Gene3D" id="3.30.70.260">
    <property type="match status" value="1"/>
</dbReference>
<dbReference type="SUPFAM" id="SSF53850">
    <property type="entry name" value="Periplasmic binding protein-like II"/>
    <property type="match status" value="1"/>
</dbReference>
<evidence type="ECO:0000256" key="7">
    <source>
        <dbReference type="ARBA" id="ARBA00047848"/>
    </source>
</evidence>
<dbReference type="EMBL" id="JADGKB010000112">
    <property type="protein sequence ID" value="KAJ3253358.1"/>
    <property type="molecule type" value="Genomic_DNA"/>
</dbReference>
<dbReference type="GO" id="GO:0009094">
    <property type="term" value="P:L-phenylalanine biosynthetic process"/>
    <property type="evidence" value="ECO:0007669"/>
    <property type="project" value="UniProtKB-KW"/>
</dbReference>
<dbReference type="InterPro" id="IPR001086">
    <property type="entry name" value="Preph_deHydtase"/>
</dbReference>
<keyword evidence="4" id="KW-0057">Aromatic amino acid biosynthesis</keyword>
<dbReference type="AlphaFoldDB" id="A0AAD5Y3J2"/>
<dbReference type="CDD" id="cd13630">
    <property type="entry name" value="PBP2_PDT_1"/>
    <property type="match status" value="1"/>
</dbReference>
<dbReference type="NCBIfam" id="NF008865">
    <property type="entry name" value="PRK11898.1"/>
    <property type="match status" value="1"/>
</dbReference>
<dbReference type="FunFam" id="3.40.190.10:FF:000034">
    <property type="entry name" value="Chorismate mutase/prephenate dehydratase"/>
    <property type="match status" value="1"/>
</dbReference>
<dbReference type="InterPro" id="IPR045865">
    <property type="entry name" value="ACT-like_dom_sf"/>
</dbReference>
<evidence type="ECO:0000256" key="6">
    <source>
        <dbReference type="ARBA" id="ARBA00023239"/>
    </source>
</evidence>
<feature type="domain" description="Prephenate dehydratase" evidence="8">
    <location>
        <begin position="12"/>
        <end position="196"/>
    </location>
</feature>
<evidence type="ECO:0000256" key="2">
    <source>
        <dbReference type="ARBA" id="ARBA00013147"/>
    </source>
</evidence>
<dbReference type="Gene3D" id="3.40.190.10">
    <property type="entry name" value="Periplasmic binding protein-like II"/>
    <property type="match status" value="2"/>
</dbReference>
<dbReference type="PANTHER" id="PTHR21022">
    <property type="entry name" value="PREPHENATE DEHYDRATASE P PROTEIN"/>
    <property type="match status" value="1"/>
</dbReference>
<keyword evidence="3" id="KW-0028">Amino-acid biosynthesis</keyword>
<evidence type="ECO:0000256" key="5">
    <source>
        <dbReference type="ARBA" id="ARBA00023222"/>
    </source>
</evidence>
<proteinExistence type="predicted"/>
<evidence type="ECO:0000259" key="8">
    <source>
        <dbReference type="PROSITE" id="PS51171"/>
    </source>
</evidence>
<comment type="caution">
    <text evidence="10">The sequence shown here is derived from an EMBL/GenBank/DDBJ whole genome shotgun (WGS) entry which is preliminary data.</text>
</comment>
<dbReference type="EC" id="4.2.1.51" evidence="2"/>
<dbReference type="InterPro" id="IPR008242">
    <property type="entry name" value="Chor_mutase/pphenate_deHydtase"/>
</dbReference>
<accession>A0AAD5Y3J2</accession>
<dbReference type="PROSITE" id="PS51171">
    <property type="entry name" value="PREPHENATE_DEHYDR_3"/>
    <property type="match status" value="1"/>
</dbReference>
<dbReference type="PANTHER" id="PTHR21022:SF19">
    <property type="entry name" value="PREPHENATE DEHYDRATASE-RELATED"/>
    <property type="match status" value="1"/>
</dbReference>
<keyword evidence="5" id="KW-0584">Phenylalanine biosynthesis</keyword>
<protein>
    <recommendedName>
        <fullName evidence="2">prephenate dehydratase</fullName>
        <ecNumber evidence="2">4.2.1.51</ecNumber>
    </recommendedName>
</protein>
<comment type="catalytic activity">
    <reaction evidence="7">
        <text>prephenate + H(+) = 3-phenylpyruvate + CO2 + H2O</text>
        <dbReference type="Rhea" id="RHEA:21648"/>
        <dbReference type="ChEBI" id="CHEBI:15377"/>
        <dbReference type="ChEBI" id="CHEBI:15378"/>
        <dbReference type="ChEBI" id="CHEBI:16526"/>
        <dbReference type="ChEBI" id="CHEBI:18005"/>
        <dbReference type="ChEBI" id="CHEBI:29934"/>
        <dbReference type="EC" id="4.2.1.51"/>
    </reaction>
</comment>
<evidence type="ECO:0000256" key="3">
    <source>
        <dbReference type="ARBA" id="ARBA00022605"/>
    </source>
</evidence>
<name>A0AAD5Y3J2_9FUNG</name>
<dbReference type="PIRSF" id="PIRSF001500">
    <property type="entry name" value="Chor_mut_pdt_Ppr"/>
    <property type="match status" value="1"/>
</dbReference>
<keyword evidence="11" id="KW-1185">Reference proteome</keyword>
<gene>
    <name evidence="10" type="primary">PHA2</name>
    <name evidence="10" type="ORF">HK103_000737</name>
</gene>
<evidence type="ECO:0000256" key="1">
    <source>
        <dbReference type="ARBA" id="ARBA00004741"/>
    </source>
</evidence>
<dbReference type="GO" id="GO:0004664">
    <property type="term" value="F:prephenate dehydratase activity"/>
    <property type="evidence" value="ECO:0007669"/>
    <property type="project" value="UniProtKB-EC"/>
</dbReference>
<dbReference type="GO" id="GO:0005737">
    <property type="term" value="C:cytoplasm"/>
    <property type="evidence" value="ECO:0007669"/>
    <property type="project" value="TreeGrafter"/>
</dbReference>
<dbReference type="PROSITE" id="PS51671">
    <property type="entry name" value="ACT"/>
    <property type="match status" value="1"/>
</dbReference>
<keyword evidence="6" id="KW-0456">Lyase</keyword>
<evidence type="ECO:0000259" key="9">
    <source>
        <dbReference type="PROSITE" id="PS51671"/>
    </source>
</evidence>
<sequence>MHPTKKIRQTDSVAFLGPKGTFSYECATQVFGDAEYVPCQSIAKVLETVQTNKADYGIVPFENSTFGTVLQTLDFFVNTKHANDSDQPHGFVILDQHYLTVHHNLLGQDTELDRIERVYSHPEALGQCSKWLDKHLPKANRVPVGSTAQAAEKAKQDRTAAGISSIACADIFGLHVIEKDIENLANNTTRFFVIGKKVRQPTKNDGTLVMFTLNHDQPGSLCDALAIMKDHGINLTKIDSRPSGKGLWHYMFFMQFDGHMNDDKVKLAMKSFKPKVLDFMIMGSYKKQLQ</sequence>
<dbReference type="SUPFAM" id="SSF55021">
    <property type="entry name" value="ACT-like"/>
    <property type="match status" value="1"/>
</dbReference>
<comment type="pathway">
    <text evidence="1">Amino-acid biosynthesis; L-phenylalanine biosynthesis; phenylpyruvate from prephenate: step 1/1.</text>
</comment>
<dbReference type="Proteomes" id="UP001210925">
    <property type="component" value="Unassembled WGS sequence"/>
</dbReference>
<organism evidence="10 11">
    <name type="scientific">Boothiomyces macroporosus</name>
    <dbReference type="NCBI Taxonomy" id="261099"/>
    <lineage>
        <taxon>Eukaryota</taxon>
        <taxon>Fungi</taxon>
        <taxon>Fungi incertae sedis</taxon>
        <taxon>Chytridiomycota</taxon>
        <taxon>Chytridiomycota incertae sedis</taxon>
        <taxon>Chytridiomycetes</taxon>
        <taxon>Rhizophydiales</taxon>
        <taxon>Terramycetaceae</taxon>
        <taxon>Boothiomyces</taxon>
    </lineage>
</organism>
<feature type="domain" description="ACT" evidence="9">
    <location>
        <begin position="209"/>
        <end position="290"/>
    </location>
</feature>
<evidence type="ECO:0000256" key="4">
    <source>
        <dbReference type="ARBA" id="ARBA00023141"/>
    </source>
</evidence>
<reference evidence="10" key="1">
    <citation type="submission" date="2020-05" db="EMBL/GenBank/DDBJ databases">
        <title>Phylogenomic resolution of chytrid fungi.</title>
        <authorList>
            <person name="Stajich J.E."/>
            <person name="Amses K."/>
            <person name="Simmons R."/>
            <person name="Seto K."/>
            <person name="Myers J."/>
            <person name="Bonds A."/>
            <person name="Quandt C.A."/>
            <person name="Barry K."/>
            <person name="Liu P."/>
            <person name="Grigoriev I."/>
            <person name="Longcore J.E."/>
            <person name="James T.Y."/>
        </authorList>
    </citation>
    <scope>NUCLEOTIDE SEQUENCE</scope>
    <source>
        <strain evidence="10">PLAUS21</strain>
    </source>
</reference>
<evidence type="ECO:0000313" key="10">
    <source>
        <dbReference type="EMBL" id="KAJ3253358.1"/>
    </source>
</evidence>
<dbReference type="InterPro" id="IPR002912">
    <property type="entry name" value="ACT_dom"/>
</dbReference>
<dbReference type="Pfam" id="PF00800">
    <property type="entry name" value="PDT"/>
    <property type="match status" value="1"/>
</dbReference>